<keyword evidence="3" id="KW-0496">Mitochondrion</keyword>
<dbReference type="GeneTree" id="ENSGT00940000167952"/>
<dbReference type="Pfam" id="PF08583">
    <property type="entry name" value="Cmc1"/>
    <property type="match status" value="1"/>
</dbReference>
<dbReference type="AlphaFoldDB" id="A0A4W2GY54"/>
<keyword evidence="2" id="KW-1015">Disulfide bond</keyword>
<comment type="subcellular location">
    <subcellularLocation>
        <location evidence="3">Mitochondrion</location>
    </subcellularLocation>
</comment>
<organism evidence="5 6">
    <name type="scientific">Bos indicus x Bos taurus</name>
    <name type="common">Hybrid cattle</name>
    <dbReference type="NCBI Taxonomy" id="30522"/>
    <lineage>
        <taxon>Eukaryota</taxon>
        <taxon>Metazoa</taxon>
        <taxon>Chordata</taxon>
        <taxon>Craniata</taxon>
        <taxon>Vertebrata</taxon>
        <taxon>Euteleostomi</taxon>
        <taxon>Mammalia</taxon>
        <taxon>Eutheria</taxon>
        <taxon>Laurasiatheria</taxon>
        <taxon>Artiodactyla</taxon>
        <taxon>Ruminantia</taxon>
        <taxon>Pecora</taxon>
        <taxon>Bovidae</taxon>
        <taxon>Bovinae</taxon>
        <taxon>Bos</taxon>
    </lineage>
</organism>
<feature type="region of interest" description="Disordered" evidence="4">
    <location>
        <begin position="85"/>
        <end position="108"/>
    </location>
</feature>
<dbReference type="Proteomes" id="UP000429181">
    <property type="component" value="Chromosome 7"/>
</dbReference>
<accession>A0A4W2GY54</accession>
<evidence type="ECO:0000256" key="1">
    <source>
        <dbReference type="ARBA" id="ARBA00007347"/>
    </source>
</evidence>
<feature type="compositionally biased region" description="Pro residues" evidence="4">
    <location>
        <begin position="20"/>
        <end position="32"/>
    </location>
</feature>
<evidence type="ECO:0000256" key="2">
    <source>
        <dbReference type="ARBA" id="ARBA00023157"/>
    </source>
</evidence>
<reference evidence="5" key="2">
    <citation type="submission" date="2025-08" db="UniProtKB">
        <authorList>
            <consortium name="Ensembl"/>
        </authorList>
    </citation>
    <scope>IDENTIFICATION</scope>
</reference>
<dbReference type="InterPro" id="IPR013892">
    <property type="entry name" value="Cyt_c_biogenesis_Cmc1-like"/>
</dbReference>
<evidence type="ECO:0000256" key="4">
    <source>
        <dbReference type="SAM" id="MobiDB-lite"/>
    </source>
</evidence>
<reference evidence="5 6" key="1">
    <citation type="submission" date="2018-11" db="EMBL/GenBank/DDBJ databases">
        <title>Haplotype-resolved cattle genomes.</title>
        <authorList>
            <person name="Low W.Y."/>
            <person name="Tearle R."/>
            <person name="Bickhart D.M."/>
            <person name="Rosen B.D."/>
            <person name="Koren S."/>
            <person name="Rhie A."/>
            <person name="Hiendleder S."/>
            <person name="Phillippy A.M."/>
            <person name="Smith T.P.L."/>
            <person name="Williams J.L."/>
        </authorList>
    </citation>
    <scope>NUCLEOTIDE SEQUENCE [LARGE SCALE GENOMIC DNA]</scope>
</reference>
<dbReference type="Ensembl" id="ENSBIXT00005038606.1">
    <property type="protein sequence ID" value="ENSBIXP00005023661.1"/>
    <property type="gene ID" value="ENSBIXG00005026367.1"/>
</dbReference>
<feature type="region of interest" description="Disordered" evidence="4">
    <location>
        <begin position="1"/>
        <end position="33"/>
    </location>
</feature>
<evidence type="ECO:0000256" key="3">
    <source>
        <dbReference type="RuleBase" id="RU364104"/>
    </source>
</evidence>
<protein>
    <recommendedName>
        <fullName evidence="3">COX assembly mitochondrial protein</fullName>
    </recommendedName>
</protein>
<comment type="similarity">
    <text evidence="1 3">Belongs to the CMC family.</text>
</comment>
<name>A0A4W2GY54_BOBOX</name>
<proteinExistence type="inferred from homology"/>
<dbReference type="GO" id="GO:0005739">
    <property type="term" value="C:mitochondrion"/>
    <property type="evidence" value="ECO:0007669"/>
    <property type="project" value="UniProtKB-SubCell"/>
</dbReference>
<evidence type="ECO:0000313" key="6">
    <source>
        <dbReference type="Proteomes" id="UP000429181"/>
    </source>
</evidence>
<sequence length="108" mass="12104">MKESKLGAGQAVSAVEGALPSPPGAGPAPAPRPRICRRSVFAGEYRFRFPGVAASRHSILKFFGHCNDLDREMRKCLKNEYMEKRNKSRELGNAMRKRLFNPPEESEN</sequence>
<evidence type="ECO:0000313" key="5">
    <source>
        <dbReference type="Ensembl" id="ENSBIXP00005023661.1"/>
    </source>
</evidence>